<protein>
    <recommendedName>
        <fullName evidence="3">Lipocalin/cytosolic fatty-acid binding domain-containing protein</fullName>
    </recommendedName>
</protein>
<dbReference type="InterPro" id="IPR047202">
    <property type="entry name" value="Lipocalin_Blc-like_dom"/>
</dbReference>
<organism evidence="4">
    <name type="scientific">Pinguiococcus pyrenoidosus</name>
    <dbReference type="NCBI Taxonomy" id="172671"/>
    <lineage>
        <taxon>Eukaryota</taxon>
        <taxon>Sar</taxon>
        <taxon>Stramenopiles</taxon>
        <taxon>Ochrophyta</taxon>
        <taxon>Pinguiophyceae</taxon>
        <taxon>Pinguiochrysidales</taxon>
        <taxon>Pinguiochrysidaceae</taxon>
        <taxon>Pinguiococcus</taxon>
    </lineage>
</organism>
<dbReference type="PRINTS" id="PR01171">
    <property type="entry name" value="BCTLIPOCALIN"/>
</dbReference>
<comment type="similarity">
    <text evidence="1 2">Belongs to the calycin superfamily. Lipocalin family.</text>
</comment>
<dbReference type="Gene3D" id="2.40.128.20">
    <property type="match status" value="1"/>
</dbReference>
<dbReference type="InterPro" id="IPR000566">
    <property type="entry name" value="Lipocln_cytosolic_FA-bd_dom"/>
</dbReference>
<dbReference type="InterPro" id="IPR002446">
    <property type="entry name" value="Lipocalin_bac"/>
</dbReference>
<dbReference type="InterPro" id="IPR022272">
    <property type="entry name" value="Lipocalin_CS"/>
</dbReference>
<dbReference type="InterPro" id="IPR022271">
    <property type="entry name" value="Lipocalin_ApoD"/>
</dbReference>
<evidence type="ECO:0000313" key="4">
    <source>
        <dbReference type="EMBL" id="CAD8254402.1"/>
    </source>
</evidence>
<dbReference type="AlphaFoldDB" id="A0A7R9U4G6"/>
<dbReference type="PIRSF" id="PIRSF036893">
    <property type="entry name" value="Lipocalin_ApoD"/>
    <property type="match status" value="1"/>
</dbReference>
<dbReference type="SUPFAM" id="SSF50814">
    <property type="entry name" value="Lipocalins"/>
    <property type="match status" value="1"/>
</dbReference>
<evidence type="ECO:0000256" key="1">
    <source>
        <dbReference type="ARBA" id="ARBA00006889"/>
    </source>
</evidence>
<sequence>MGGSSGKPLQVVKGPIDVQKFMGEWFVIGVKPTSFEIGAHNAIERYTLNGNKVDVDFTFNQNSLDGKLKSLPQTLYPSAEDGNWKVSPFWPLKLSYPILELDEDYSYTVIGFPSRAYVWIMAREPKMDEQLYEDICARLREQHGYDLEGLVKVPHQAGSEE</sequence>
<evidence type="ECO:0000259" key="3">
    <source>
        <dbReference type="Pfam" id="PF08212"/>
    </source>
</evidence>
<evidence type="ECO:0000256" key="2">
    <source>
        <dbReference type="PIRNR" id="PIRNR036893"/>
    </source>
</evidence>
<name>A0A7R9U4G6_9STRA</name>
<dbReference type="EMBL" id="HBEA01005093">
    <property type="protein sequence ID" value="CAD8254402.1"/>
    <property type="molecule type" value="Transcribed_RNA"/>
</dbReference>
<dbReference type="Pfam" id="PF08212">
    <property type="entry name" value="Lipocalin_2"/>
    <property type="match status" value="1"/>
</dbReference>
<dbReference type="PANTHER" id="PTHR10612">
    <property type="entry name" value="APOLIPOPROTEIN D"/>
    <property type="match status" value="1"/>
</dbReference>
<dbReference type="GO" id="GO:0006950">
    <property type="term" value="P:response to stress"/>
    <property type="evidence" value="ECO:0007669"/>
    <property type="project" value="UniProtKB-ARBA"/>
</dbReference>
<dbReference type="PROSITE" id="PS00213">
    <property type="entry name" value="LIPOCALIN"/>
    <property type="match status" value="1"/>
</dbReference>
<dbReference type="CDD" id="cd19438">
    <property type="entry name" value="lipocalin_Blc-like"/>
    <property type="match status" value="1"/>
</dbReference>
<proteinExistence type="inferred from homology"/>
<dbReference type="InterPro" id="IPR012674">
    <property type="entry name" value="Calycin"/>
</dbReference>
<accession>A0A7R9U4G6</accession>
<feature type="domain" description="Lipocalin/cytosolic fatty-acid binding" evidence="3">
    <location>
        <begin position="16"/>
        <end position="154"/>
    </location>
</feature>
<reference evidence="4" key="1">
    <citation type="submission" date="2021-01" db="EMBL/GenBank/DDBJ databases">
        <authorList>
            <person name="Corre E."/>
            <person name="Pelletier E."/>
            <person name="Niang G."/>
            <person name="Scheremetjew M."/>
            <person name="Finn R."/>
            <person name="Kale V."/>
            <person name="Holt S."/>
            <person name="Cochrane G."/>
            <person name="Meng A."/>
            <person name="Brown T."/>
            <person name="Cohen L."/>
        </authorList>
    </citation>
    <scope>NUCLEOTIDE SEQUENCE</scope>
    <source>
        <strain evidence="4">CCMP2078</strain>
    </source>
</reference>
<dbReference type="PANTHER" id="PTHR10612:SF34">
    <property type="entry name" value="APOLIPOPROTEIN D"/>
    <property type="match status" value="1"/>
</dbReference>
<gene>
    <name evidence="4" type="ORF">PPYR1160_LOCUS3894</name>
</gene>